<feature type="compositionally biased region" description="Basic and acidic residues" evidence="8">
    <location>
        <begin position="290"/>
        <end position="309"/>
    </location>
</feature>
<keyword evidence="7" id="KW-0862">Zinc</keyword>
<dbReference type="Pfam" id="PF05019">
    <property type="entry name" value="Coq4"/>
    <property type="match status" value="1"/>
</dbReference>
<comment type="cofactor">
    <cofactor evidence="7">
        <name>Zn(2+)</name>
        <dbReference type="ChEBI" id="CHEBI:29105"/>
    </cofactor>
</comment>
<keyword evidence="4 7" id="KW-0472">Membrane</keyword>
<keyword evidence="3 7" id="KW-0496">Mitochondrion</keyword>
<sequence>MAASTTCLRCLRSRALPAASNRAFSVLNRPPPNYPGHVPLTGPERLFLAAGSALMSFIDPRRGDMIALLGETTAQPFFITRLRDTMLRHPTGRRILRARPRITSQSLSLPRLRSLPPNTIGATYVAWLDREGVSPDTRADVRYIDDEECAYVMQRYRECHDFYHAITGLPIVREGEIALKAFEFANTGLPMTGLSVFSALTVKADERERLLKVYLPWAVRNGMQAESVLNVYWEEELETDVGEMRERLGIEVPPDLRTARAEARRRKRDGKTTTTTATTAAAGTAPTGDETAKVETEAERAEREQLEIERKAMEILEQADKM</sequence>
<feature type="binding site" evidence="7">
    <location>
        <position position="164"/>
    </location>
    <ligand>
        <name>Zn(2+)</name>
        <dbReference type="ChEBI" id="CHEBI:29105"/>
    </ligand>
</feature>
<comment type="catalytic activity">
    <reaction evidence="7">
        <text>a 4-hydroxy-3-methoxy-5-(all-trans-polyprenyl)benzoate + H(+) = a 2-methoxy-6-(all-trans-polyprenyl)phenol + CO2</text>
        <dbReference type="Rhea" id="RHEA:81179"/>
        <dbReference type="Rhea" id="RHEA-COMP:9551"/>
        <dbReference type="Rhea" id="RHEA-COMP:10931"/>
        <dbReference type="ChEBI" id="CHEBI:15378"/>
        <dbReference type="ChEBI" id="CHEBI:16526"/>
        <dbReference type="ChEBI" id="CHEBI:62731"/>
        <dbReference type="ChEBI" id="CHEBI:84443"/>
        <dbReference type="EC" id="4.1.1.130"/>
    </reaction>
</comment>
<proteinExistence type="inferred from homology"/>
<comment type="subcellular location">
    <subcellularLocation>
        <location evidence="7">Mitochondrion inner membrane</location>
        <topology evidence="7">Peripheral membrane protein</topology>
        <orientation evidence="7">Matrix side</orientation>
    </subcellularLocation>
</comment>
<comment type="caution">
    <text evidence="9">The sequence shown here is derived from an EMBL/GenBank/DDBJ whole genome shotgun (WGS) entry which is preliminary data.</text>
</comment>
<evidence type="ECO:0000256" key="2">
    <source>
        <dbReference type="ARBA" id="ARBA00022792"/>
    </source>
</evidence>
<dbReference type="GO" id="GO:0031314">
    <property type="term" value="C:extrinsic component of mitochondrial inner membrane"/>
    <property type="evidence" value="ECO:0007669"/>
    <property type="project" value="UniProtKB-UniRule"/>
</dbReference>
<dbReference type="PANTHER" id="PTHR12922">
    <property type="entry name" value="UBIQUINONE BIOSYNTHESIS PROTEIN"/>
    <property type="match status" value="1"/>
</dbReference>
<comment type="similarity">
    <text evidence="7">Belongs to the COQ4 family.</text>
</comment>
<keyword evidence="2 7" id="KW-0999">Mitochondrion inner membrane</keyword>
<dbReference type="GO" id="GO:0120539">
    <property type="term" value="F:4-hydroxy-3-methoxy-5-polyprenylbenzoate decarboxylase activity"/>
    <property type="evidence" value="ECO:0007669"/>
    <property type="project" value="UniProtKB-EC"/>
</dbReference>
<dbReference type="Proteomes" id="UP001221413">
    <property type="component" value="Unassembled WGS sequence"/>
</dbReference>
<evidence type="ECO:0000256" key="7">
    <source>
        <dbReference type="HAMAP-Rule" id="MF_03111"/>
    </source>
</evidence>
<protein>
    <recommendedName>
        <fullName evidence="6">4-hydroxy-3-methoxy-5-polyprenylbenzoate decarboxylase</fullName>
    </recommendedName>
</protein>
<keyword evidence="1 7" id="KW-0831">Ubiquinone biosynthesis</keyword>
<dbReference type="EMBL" id="JAQGDS010000011">
    <property type="protein sequence ID" value="KAJ6257177.1"/>
    <property type="molecule type" value="Genomic_DNA"/>
</dbReference>
<feature type="region of interest" description="Disordered" evidence="8">
    <location>
        <begin position="255"/>
        <end position="309"/>
    </location>
</feature>
<comment type="function">
    <text evidence="7">Lyase that catalyzes the C1-decarboxylation of 4-hydroxy-3-methoxy-5-(all-trans-polyprenyl)benzoic acid into 2-methoxy-6-(all-trans-polyprenyl)phenol during ubiquinone biosynthesis.</text>
</comment>
<accession>A0AAD6IRQ3</accession>
<reference evidence="9" key="1">
    <citation type="submission" date="2023-01" db="EMBL/GenBank/DDBJ databases">
        <title>The chitinases involved in constricting ring structure development in the nematode-trapping fungus Drechslerella dactyloides.</title>
        <authorList>
            <person name="Wang R."/>
            <person name="Zhang L."/>
            <person name="Tang P."/>
            <person name="Li S."/>
            <person name="Liang L."/>
        </authorList>
    </citation>
    <scope>NUCLEOTIDE SEQUENCE</scope>
    <source>
        <strain evidence="9">YMF1.00031</strain>
    </source>
</reference>
<keyword evidence="9" id="KW-0830">Ubiquinone</keyword>
<feature type="binding site" evidence="7">
    <location>
        <position position="176"/>
    </location>
    <ligand>
        <name>Zn(2+)</name>
        <dbReference type="ChEBI" id="CHEBI:29105"/>
    </ligand>
</feature>
<dbReference type="GO" id="GO:0008270">
    <property type="term" value="F:zinc ion binding"/>
    <property type="evidence" value="ECO:0007669"/>
    <property type="project" value="UniProtKB-UniRule"/>
</dbReference>
<feature type="compositionally biased region" description="Low complexity" evidence="8">
    <location>
        <begin position="272"/>
        <end position="289"/>
    </location>
</feature>
<dbReference type="AlphaFoldDB" id="A0AAD6IRQ3"/>
<evidence type="ECO:0000256" key="8">
    <source>
        <dbReference type="SAM" id="MobiDB-lite"/>
    </source>
</evidence>
<evidence type="ECO:0000313" key="9">
    <source>
        <dbReference type="EMBL" id="KAJ6257177.1"/>
    </source>
</evidence>
<evidence type="ECO:0000256" key="3">
    <source>
        <dbReference type="ARBA" id="ARBA00023128"/>
    </source>
</evidence>
<organism evidence="9 10">
    <name type="scientific">Drechslerella dactyloides</name>
    <name type="common">Nematode-trapping fungus</name>
    <name type="synonym">Arthrobotrys dactyloides</name>
    <dbReference type="NCBI Taxonomy" id="74499"/>
    <lineage>
        <taxon>Eukaryota</taxon>
        <taxon>Fungi</taxon>
        <taxon>Dikarya</taxon>
        <taxon>Ascomycota</taxon>
        <taxon>Pezizomycotina</taxon>
        <taxon>Orbiliomycetes</taxon>
        <taxon>Orbiliales</taxon>
        <taxon>Orbiliaceae</taxon>
        <taxon>Drechslerella</taxon>
    </lineage>
</organism>
<dbReference type="InterPro" id="IPR027540">
    <property type="entry name" value="Coq4_euk"/>
</dbReference>
<dbReference type="HAMAP" id="MF_03111">
    <property type="entry name" value="Coq4"/>
    <property type="match status" value="1"/>
</dbReference>
<feature type="binding site" evidence="7">
    <location>
        <position position="160"/>
    </location>
    <ligand>
        <name>Zn(2+)</name>
        <dbReference type="ChEBI" id="CHEBI:29105"/>
    </ligand>
</feature>
<evidence type="ECO:0000256" key="1">
    <source>
        <dbReference type="ARBA" id="ARBA00022688"/>
    </source>
</evidence>
<keyword evidence="5 7" id="KW-0456">Lyase</keyword>
<name>A0AAD6IRQ3_DREDA</name>
<keyword evidence="10" id="KW-1185">Reference proteome</keyword>
<keyword evidence="7" id="KW-0479">Metal-binding</keyword>
<gene>
    <name evidence="7" type="primary">COQ4</name>
    <name evidence="9" type="ORF">Dda_8063</name>
</gene>
<evidence type="ECO:0000256" key="4">
    <source>
        <dbReference type="ARBA" id="ARBA00023136"/>
    </source>
</evidence>
<feature type="binding site" evidence="7">
    <location>
        <position position="161"/>
    </location>
    <ligand>
        <name>Zn(2+)</name>
        <dbReference type="ChEBI" id="CHEBI:29105"/>
    </ligand>
</feature>
<comment type="pathway">
    <text evidence="7">Cofactor biosynthesis; ubiquinone biosynthesis.</text>
</comment>
<dbReference type="InterPro" id="IPR007715">
    <property type="entry name" value="Coq4"/>
</dbReference>
<evidence type="ECO:0000313" key="10">
    <source>
        <dbReference type="Proteomes" id="UP001221413"/>
    </source>
</evidence>
<dbReference type="PANTHER" id="PTHR12922:SF7">
    <property type="entry name" value="UBIQUINONE BIOSYNTHESIS PROTEIN COQ4 HOMOLOG, MITOCHONDRIAL"/>
    <property type="match status" value="1"/>
</dbReference>
<evidence type="ECO:0000256" key="5">
    <source>
        <dbReference type="ARBA" id="ARBA00023239"/>
    </source>
</evidence>
<comment type="subunit">
    <text evidence="7">Component of a multi-subunit COQ enzyme complex, composed of at least COQ3, COQ4, COQ5, COQ6, COQ7 and COQ9.</text>
</comment>
<evidence type="ECO:0000256" key="6">
    <source>
        <dbReference type="ARBA" id="ARBA00081568"/>
    </source>
</evidence>